<keyword evidence="1" id="KW-0472">Membrane</keyword>
<accession>A0ABN2GL00</accession>
<dbReference type="EMBL" id="BAAANY010000008">
    <property type="protein sequence ID" value="GAA1673015.1"/>
    <property type="molecule type" value="Genomic_DNA"/>
</dbReference>
<feature type="transmembrane region" description="Helical" evidence="1">
    <location>
        <begin position="40"/>
        <end position="60"/>
    </location>
</feature>
<proteinExistence type="predicted"/>
<keyword evidence="1" id="KW-1133">Transmembrane helix</keyword>
<keyword evidence="3" id="KW-1185">Reference proteome</keyword>
<evidence type="ECO:0000313" key="3">
    <source>
        <dbReference type="Proteomes" id="UP001500618"/>
    </source>
</evidence>
<name>A0ABN2GL00_9ACTN</name>
<comment type="caution">
    <text evidence="2">The sequence shown here is derived from an EMBL/GenBank/DDBJ whole genome shotgun (WGS) entry which is preliminary data.</text>
</comment>
<reference evidence="2 3" key="1">
    <citation type="journal article" date="2019" name="Int. J. Syst. Evol. Microbiol.">
        <title>The Global Catalogue of Microorganisms (GCM) 10K type strain sequencing project: providing services to taxonomists for standard genome sequencing and annotation.</title>
        <authorList>
            <consortium name="The Broad Institute Genomics Platform"/>
            <consortium name="The Broad Institute Genome Sequencing Center for Infectious Disease"/>
            <person name="Wu L."/>
            <person name="Ma J."/>
        </authorList>
    </citation>
    <scope>NUCLEOTIDE SEQUENCE [LARGE SCALE GENOMIC DNA]</scope>
    <source>
        <strain evidence="2 3">JCM 14718</strain>
    </source>
</reference>
<keyword evidence="1" id="KW-0812">Transmembrane</keyword>
<dbReference type="Proteomes" id="UP001500618">
    <property type="component" value="Unassembled WGS sequence"/>
</dbReference>
<evidence type="ECO:0000256" key="1">
    <source>
        <dbReference type="SAM" id="Phobius"/>
    </source>
</evidence>
<gene>
    <name evidence="2" type="ORF">GCM10009765_22920</name>
</gene>
<evidence type="ECO:0000313" key="2">
    <source>
        <dbReference type="EMBL" id="GAA1673015.1"/>
    </source>
</evidence>
<organism evidence="2 3">
    <name type="scientific">Fodinicola feengrottensis</name>
    <dbReference type="NCBI Taxonomy" id="435914"/>
    <lineage>
        <taxon>Bacteria</taxon>
        <taxon>Bacillati</taxon>
        <taxon>Actinomycetota</taxon>
        <taxon>Actinomycetes</taxon>
        <taxon>Mycobacteriales</taxon>
        <taxon>Fodinicola</taxon>
    </lineage>
</organism>
<sequence>MRTNPILTFWLAYIVTRPLGASFADWLGVSPSRGGLDCGTGVVSLALAVLIAVFVVRMTLVSRSSLRGPA</sequence>
<dbReference type="Pfam" id="PF03988">
    <property type="entry name" value="DUF347"/>
    <property type="match status" value="1"/>
</dbReference>
<protein>
    <submittedName>
        <fullName evidence="2">Uncharacterized protein</fullName>
    </submittedName>
</protein>
<dbReference type="RefSeq" id="WP_344309637.1">
    <property type="nucleotide sequence ID" value="NZ_BAAANY010000008.1"/>
</dbReference>
<dbReference type="InterPro" id="IPR007136">
    <property type="entry name" value="DUF347"/>
</dbReference>